<dbReference type="RefSeq" id="WP_183884812.1">
    <property type="nucleotide sequence ID" value="NZ_JACHCE010000011.1"/>
</dbReference>
<dbReference type="InterPro" id="IPR029055">
    <property type="entry name" value="Ntn_hydrolases_N"/>
</dbReference>
<reference evidence="4 5" key="1">
    <citation type="submission" date="2020-08" db="EMBL/GenBank/DDBJ databases">
        <title>Genomic Encyclopedia of Type Strains, Phase IV (KMG-V): Genome sequencing to study the core and pangenomes of soil and plant-associated prokaryotes.</title>
        <authorList>
            <person name="Whitman W."/>
        </authorList>
    </citation>
    <scope>NUCLEOTIDE SEQUENCE [LARGE SCALE GENOMIC DNA]</scope>
    <source>
        <strain evidence="4 5">S3M1</strain>
    </source>
</reference>
<evidence type="ECO:0000256" key="2">
    <source>
        <dbReference type="ARBA" id="ARBA00022801"/>
    </source>
</evidence>
<dbReference type="PANTHER" id="PTHR35527:SF2">
    <property type="entry name" value="HYDROLASE"/>
    <property type="match status" value="1"/>
</dbReference>
<dbReference type="GO" id="GO:0045302">
    <property type="term" value="F:choloylglycine hydrolase activity"/>
    <property type="evidence" value="ECO:0007669"/>
    <property type="project" value="UniProtKB-EC"/>
</dbReference>
<gene>
    <name evidence="4" type="ORF">HDE68_004914</name>
</gene>
<dbReference type="SUPFAM" id="SSF56235">
    <property type="entry name" value="N-terminal nucleophile aminohydrolases (Ntn hydrolases)"/>
    <property type="match status" value="1"/>
</dbReference>
<evidence type="ECO:0000259" key="3">
    <source>
        <dbReference type="Pfam" id="PF02275"/>
    </source>
</evidence>
<feature type="domain" description="Choloylglycine hydrolase/NAAA C-terminal" evidence="3">
    <location>
        <begin position="2"/>
        <end position="345"/>
    </location>
</feature>
<evidence type="ECO:0000256" key="1">
    <source>
        <dbReference type="ARBA" id="ARBA00006625"/>
    </source>
</evidence>
<comment type="similarity">
    <text evidence="1">Belongs to the peptidase C59 family.</text>
</comment>
<dbReference type="AlphaFoldDB" id="A0A7W9E1C5"/>
<sequence length="375" mass="40828">MCTGIQIKTTGGDPIYARTMEFSSPLNSAVLVIPAGHLFKAIDIDGNPTAVTQGKTQRGITITTGVTALAWVSKYAITGINGMAREVIADGINSEGLAVGSFYHNGYAEYMKIAPADLKFSLSSVDVPAWLLSNYTTVAEVKIYIKNLKINTGAPNVNGKQGITYPLHYNIHDAQGNALVIECIKGELKIYDNPKGVLTNNPTFDWHQTNLRNYVNLSPVDKSVDTTDIATSTKKDTITALGLGSGLLGLPGDFTPPSRFIRAIAFTQSVFPFEKPLDAVTQAFHILSSFDIPKGVSRSGIDEKGEPICDTTLWTSAADLKNKIYYFHSRNNRTVRMVDLGKWTFTPQSKITSYDIIDKQEVVQINSKSALAPLN</sequence>
<protein>
    <submittedName>
        <fullName evidence="4">Choloylglycine hydrolase</fullName>
        <ecNumber evidence="4">3.5.1.24</ecNumber>
    </submittedName>
</protein>
<keyword evidence="2 4" id="KW-0378">Hydrolase</keyword>
<dbReference type="InterPro" id="IPR029132">
    <property type="entry name" value="CBAH/NAAA_C"/>
</dbReference>
<evidence type="ECO:0000313" key="4">
    <source>
        <dbReference type="EMBL" id="MBB5638976.1"/>
    </source>
</evidence>
<dbReference type="Pfam" id="PF02275">
    <property type="entry name" value="CBAH"/>
    <property type="match status" value="1"/>
</dbReference>
<name>A0A7W9E1C5_9SPHI</name>
<dbReference type="EC" id="3.5.1.24" evidence="4"/>
<dbReference type="PANTHER" id="PTHR35527">
    <property type="entry name" value="CHOLOYLGLYCINE HYDROLASE"/>
    <property type="match status" value="1"/>
</dbReference>
<dbReference type="EMBL" id="JACHCE010000011">
    <property type="protein sequence ID" value="MBB5638976.1"/>
    <property type="molecule type" value="Genomic_DNA"/>
</dbReference>
<evidence type="ECO:0000313" key="5">
    <source>
        <dbReference type="Proteomes" id="UP000537204"/>
    </source>
</evidence>
<proteinExistence type="inferred from homology"/>
<accession>A0A7W9E1C5</accession>
<organism evidence="4 5">
    <name type="scientific">Pedobacter cryoconitis</name>
    <dbReference type="NCBI Taxonomy" id="188932"/>
    <lineage>
        <taxon>Bacteria</taxon>
        <taxon>Pseudomonadati</taxon>
        <taxon>Bacteroidota</taxon>
        <taxon>Sphingobacteriia</taxon>
        <taxon>Sphingobacteriales</taxon>
        <taxon>Sphingobacteriaceae</taxon>
        <taxon>Pedobacter</taxon>
    </lineage>
</organism>
<dbReference type="Proteomes" id="UP000537204">
    <property type="component" value="Unassembled WGS sequence"/>
</dbReference>
<comment type="caution">
    <text evidence="4">The sequence shown here is derived from an EMBL/GenBank/DDBJ whole genome shotgun (WGS) entry which is preliminary data.</text>
</comment>
<dbReference type="Gene3D" id="3.60.60.10">
    <property type="entry name" value="Penicillin V Acylase, Chain A"/>
    <property type="match status" value="1"/>
</dbReference>
<dbReference type="InterPro" id="IPR052193">
    <property type="entry name" value="Peptidase_C59"/>
</dbReference>